<dbReference type="InParanoid" id="E4UY08"/>
<dbReference type="OrthoDB" id="5422293at2759"/>
<dbReference type="EMBL" id="DS989825">
    <property type="protein sequence ID" value="EFR02001.1"/>
    <property type="molecule type" value="Genomic_DNA"/>
</dbReference>
<accession>E4UY08</accession>
<protein>
    <submittedName>
        <fullName evidence="1">Uncharacterized protein</fullName>
    </submittedName>
</protein>
<dbReference type="Proteomes" id="UP000002669">
    <property type="component" value="Unassembled WGS sequence"/>
</dbReference>
<reference evidence="2" key="1">
    <citation type="journal article" date="2012" name="MBio">
        <title>Comparative genome analysis of Trichophyton rubrum and related dermatophytes reveals candidate genes involved in infection.</title>
        <authorList>
            <person name="Martinez D.A."/>
            <person name="Oliver B.G."/>
            <person name="Graeser Y."/>
            <person name="Goldberg J.M."/>
            <person name="Li W."/>
            <person name="Martinez-Rossi N.M."/>
            <person name="Monod M."/>
            <person name="Shelest E."/>
            <person name="Barton R.C."/>
            <person name="Birch E."/>
            <person name="Brakhage A.A."/>
            <person name="Chen Z."/>
            <person name="Gurr S.J."/>
            <person name="Heiman D."/>
            <person name="Heitman J."/>
            <person name="Kosti I."/>
            <person name="Rossi A."/>
            <person name="Saif S."/>
            <person name="Samalova M."/>
            <person name="Saunders C.W."/>
            <person name="Shea T."/>
            <person name="Summerbell R.C."/>
            <person name="Xu J."/>
            <person name="Young S."/>
            <person name="Zeng Q."/>
            <person name="Birren B.W."/>
            <person name="Cuomo C.A."/>
            <person name="White T.C."/>
        </authorList>
    </citation>
    <scope>NUCLEOTIDE SEQUENCE [LARGE SCALE GENOMIC DNA]</scope>
    <source>
        <strain evidence="2">ATCC MYA-4604 / CBS 118893</strain>
    </source>
</reference>
<evidence type="ECO:0000313" key="1">
    <source>
        <dbReference type="EMBL" id="EFR02001.1"/>
    </source>
</evidence>
<dbReference type="AlphaFoldDB" id="E4UY08"/>
<dbReference type="VEuPathDB" id="FungiDB:MGYG_05004"/>
<dbReference type="RefSeq" id="XP_003172412.1">
    <property type="nucleotide sequence ID" value="XM_003172364.1"/>
</dbReference>
<dbReference type="GeneID" id="10027681"/>
<evidence type="ECO:0000313" key="2">
    <source>
        <dbReference type="Proteomes" id="UP000002669"/>
    </source>
</evidence>
<organism evidence="2">
    <name type="scientific">Arthroderma gypseum (strain ATCC MYA-4604 / CBS 118893)</name>
    <name type="common">Microsporum gypseum</name>
    <dbReference type="NCBI Taxonomy" id="535722"/>
    <lineage>
        <taxon>Eukaryota</taxon>
        <taxon>Fungi</taxon>
        <taxon>Dikarya</taxon>
        <taxon>Ascomycota</taxon>
        <taxon>Pezizomycotina</taxon>
        <taxon>Eurotiomycetes</taxon>
        <taxon>Eurotiomycetidae</taxon>
        <taxon>Onygenales</taxon>
        <taxon>Arthrodermataceae</taxon>
        <taxon>Nannizzia</taxon>
    </lineage>
</organism>
<dbReference type="HOGENOM" id="CLU_1786424_0_0_1"/>
<proteinExistence type="predicted"/>
<gene>
    <name evidence="1" type="ORF">MGYG_05004</name>
</gene>
<name>E4UY08_ARTGP</name>
<keyword evidence="2" id="KW-1185">Reference proteome</keyword>
<dbReference type="eggNOG" id="ENOG502S3SW">
    <property type="taxonomic scope" value="Eukaryota"/>
</dbReference>
<sequence>MADRRPNAKARPRIKVTWWLRMKCRLLRQTSPLRIRGSLTGYQIQQIRILFAMQYSLVLLRHCIGVRRNGKHIHRQHGSDPYPPYDPLFMPSWVRDVPAVTTSYLRSVMPESKLDSDGRLVLIDGENEIFRKRNIIASEYRFYTI</sequence>